<feature type="region of interest" description="Disordered" evidence="9">
    <location>
        <begin position="23"/>
        <end position="57"/>
    </location>
</feature>
<dbReference type="EMBL" id="CAJVPS010000081">
    <property type="protein sequence ID" value="CAG8449491.1"/>
    <property type="molecule type" value="Genomic_DNA"/>
</dbReference>
<evidence type="ECO:0000256" key="5">
    <source>
        <dbReference type="ARBA" id="ARBA00022989"/>
    </source>
</evidence>
<evidence type="ECO:0000313" key="12">
    <source>
        <dbReference type="EMBL" id="CAG8449491.1"/>
    </source>
</evidence>
<evidence type="ECO:0000259" key="11">
    <source>
        <dbReference type="PROSITE" id="PS51762"/>
    </source>
</evidence>
<name>A0A9N8VGY4_9GLOM</name>
<dbReference type="GO" id="GO:0031505">
    <property type="term" value="P:fungal-type cell wall organization"/>
    <property type="evidence" value="ECO:0007669"/>
    <property type="project" value="TreeGrafter"/>
</dbReference>
<dbReference type="PANTHER" id="PTHR31361:SF1">
    <property type="entry name" value="BETA-GLUCAN SYNTHESIS-ASSOCIATED PROTEIN KRE6-RELATED"/>
    <property type="match status" value="1"/>
</dbReference>
<evidence type="ECO:0000256" key="6">
    <source>
        <dbReference type="ARBA" id="ARBA00023136"/>
    </source>
</evidence>
<evidence type="ECO:0000256" key="3">
    <source>
        <dbReference type="ARBA" id="ARBA00022692"/>
    </source>
</evidence>
<keyword evidence="6 10" id="KW-0472">Membrane</keyword>
<keyword evidence="8" id="KW-0961">Cell wall biogenesis/degradation</keyword>
<dbReference type="GO" id="GO:0005886">
    <property type="term" value="C:plasma membrane"/>
    <property type="evidence" value="ECO:0007669"/>
    <property type="project" value="TreeGrafter"/>
</dbReference>
<dbReference type="PROSITE" id="PS51762">
    <property type="entry name" value="GH16_2"/>
    <property type="match status" value="1"/>
</dbReference>
<dbReference type="GO" id="GO:0006078">
    <property type="term" value="P:(1-&gt;6)-beta-D-glucan biosynthetic process"/>
    <property type="evidence" value="ECO:0007669"/>
    <property type="project" value="TreeGrafter"/>
</dbReference>
<protein>
    <submittedName>
        <fullName evidence="12">12000_t:CDS:1</fullName>
    </submittedName>
</protein>
<dbReference type="GO" id="GO:0015926">
    <property type="term" value="F:glucosidase activity"/>
    <property type="evidence" value="ECO:0007669"/>
    <property type="project" value="TreeGrafter"/>
</dbReference>
<organism evidence="12 13">
    <name type="scientific">Ambispora leptoticha</name>
    <dbReference type="NCBI Taxonomy" id="144679"/>
    <lineage>
        <taxon>Eukaryota</taxon>
        <taxon>Fungi</taxon>
        <taxon>Fungi incertae sedis</taxon>
        <taxon>Mucoromycota</taxon>
        <taxon>Glomeromycotina</taxon>
        <taxon>Glomeromycetes</taxon>
        <taxon>Archaeosporales</taxon>
        <taxon>Ambisporaceae</taxon>
        <taxon>Ambispora</taxon>
    </lineage>
</organism>
<reference evidence="12" key="1">
    <citation type="submission" date="2021-06" db="EMBL/GenBank/DDBJ databases">
        <authorList>
            <person name="Kallberg Y."/>
            <person name="Tangrot J."/>
            <person name="Rosling A."/>
        </authorList>
    </citation>
    <scope>NUCLEOTIDE SEQUENCE</scope>
    <source>
        <strain evidence="12">FL130A</strain>
    </source>
</reference>
<evidence type="ECO:0000313" key="13">
    <source>
        <dbReference type="Proteomes" id="UP000789508"/>
    </source>
</evidence>
<dbReference type="Pfam" id="PF03935">
    <property type="entry name" value="SKN1_KRE6_Sbg1"/>
    <property type="match status" value="1"/>
</dbReference>
<feature type="domain" description="GH16" evidence="11">
    <location>
        <begin position="240"/>
        <end position="575"/>
    </location>
</feature>
<dbReference type="OrthoDB" id="412647at2759"/>
<dbReference type="Gene3D" id="2.60.120.200">
    <property type="match status" value="1"/>
</dbReference>
<dbReference type="InterPro" id="IPR013320">
    <property type="entry name" value="ConA-like_dom_sf"/>
</dbReference>
<keyword evidence="4" id="KW-0735">Signal-anchor</keyword>
<evidence type="ECO:0000256" key="10">
    <source>
        <dbReference type="SAM" id="Phobius"/>
    </source>
</evidence>
<feature type="compositionally biased region" description="Polar residues" evidence="9">
    <location>
        <begin position="27"/>
        <end position="49"/>
    </location>
</feature>
<dbReference type="AlphaFoldDB" id="A0A9N8VGY4"/>
<keyword evidence="13" id="KW-1185">Reference proteome</keyword>
<evidence type="ECO:0000256" key="1">
    <source>
        <dbReference type="ARBA" id="ARBA00004606"/>
    </source>
</evidence>
<gene>
    <name evidence="12" type="ORF">ALEPTO_LOCUS909</name>
</gene>
<feature type="transmembrane region" description="Helical" evidence="10">
    <location>
        <begin position="180"/>
        <end position="203"/>
    </location>
</feature>
<comment type="subcellular location">
    <subcellularLocation>
        <location evidence="1">Membrane</location>
        <topology evidence="1">Single-pass type II membrane protein</topology>
    </subcellularLocation>
</comment>
<keyword evidence="7" id="KW-0325">Glycoprotein</keyword>
<dbReference type="Proteomes" id="UP000789508">
    <property type="component" value="Unassembled WGS sequence"/>
</dbReference>
<comment type="similarity">
    <text evidence="2">Belongs to the SKN1/KRE6 family.</text>
</comment>
<sequence>MFRQNVYPPASYNNQPQEIPLQYRHGYSSNNGNSQLSPHHNNSNLQSPANAYHSVGRSHNNHQFDAQQNQVRNYQPNAPYRQNSASSSSSNVRSPAYLNAAQLSSSASSTTYRDRAMPKRFSMASNGTGTEEKYNLSPTSSHHLRENDFASREPDDDLHNPAEVITGKDRKCVLFSKRGCLNGGALALILFGILGLFAAYPVYTAIKNAQTSKSTSTTPNGGKLKAKAAIPVNFIDPDTPSWAKSKRSSDGKDYKLVFSDEFNKDGRTFRPGDDPFWEAVDLHYWATNDLEWYSPDAITTKNGSLQITMTKEKTHNLDYKSGMLQSWNKFCFQVAVSLPGDGKVPGLWPGIWTLGNLARAGYGATTEGVWPYSYDSCDAGILKNQTDTSGTFSYLSGQRLNKCTCPGEDHPSPGIGRGAPEIDVLEAFVDPNNRAQISQSAQFAPFDAKQQVDKRHVSIYSTGRTVFNSYVGGIWQQAVSSVTIMEKEVFNGKSFEKYAFEYEPGVNGYIDWSIDDKSTWRLNGPAVGPNPHSRISSRSISEEPMAKFSAIDLENLKFPATMHIDYVRIYQDPTKIKTSCSPSDHPTAEYIKK</sequence>
<evidence type="ECO:0000256" key="8">
    <source>
        <dbReference type="ARBA" id="ARBA00023316"/>
    </source>
</evidence>
<dbReference type="SUPFAM" id="SSF49899">
    <property type="entry name" value="Concanavalin A-like lectins/glucanases"/>
    <property type="match status" value="1"/>
</dbReference>
<keyword evidence="5 10" id="KW-1133">Transmembrane helix</keyword>
<keyword evidence="3 10" id="KW-0812">Transmembrane</keyword>
<feature type="region of interest" description="Disordered" evidence="9">
    <location>
        <begin position="103"/>
        <end position="162"/>
    </location>
</feature>
<dbReference type="InterPro" id="IPR005629">
    <property type="entry name" value="Skn1/Kre6/Sbg1"/>
</dbReference>
<dbReference type="PANTHER" id="PTHR31361">
    <property type="entry name" value="BETA-GLUCAN SYNTHESIS-ASSOCIATED PROTEIN KRE6-RELATED"/>
    <property type="match status" value="1"/>
</dbReference>
<dbReference type="GO" id="GO:0005789">
    <property type="term" value="C:endoplasmic reticulum membrane"/>
    <property type="evidence" value="ECO:0007669"/>
    <property type="project" value="TreeGrafter"/>
</dbReference>
<feature type="compositionally biased region" description="Basic and acidic residues" evidence="9">
    <location>
        <begin position="143"/>
        <end position="162"/>
    </location>
</feature>
<dbReference type="InterPro" id="IPR000757">
    <property type="entry name" value="Beta-glucanase-like"/>
</dbReference>
<evidence type="ECO:0000256" key="9">
    <source>
        <dbReference type="SAM" id="MobiDB-lite"/>
    </source>
</evidence>
<evidence type="ECO:0000256" key="2">
    <source>
        <dbReference type="ARBA" id="ARBA00010962"/>
    </source>
</evidence>
<accession>A0A9N8VGY4</accession>
<comment type="caution">
    <text evidence="12">The sequence shown here is derived from an EMBL/GenBank/DDBJ whole genome shotgun (WGS) entry which is preliminary data.</text>
</comment>
<proteinExistence type="inferred from homology"/>
<evidence type="ECO:0000256" key="7">
    <source>
        <dbReference type="ARBA" id="ARBA00023180"/>
    </source>
</evidence>
<evidence type="ECO:0000256" key="4">
    <source>
        <dbReference type="ARBA" id="ARBA00022968"/>
    </source>
</evidence>